<reference evidence="2 3" key="1">
    <citation type="submission" date="2020-04" db="EMBL/GenBank/DDBJ databases">
        <title>Ramlibacter sp. G-1-2-2 isolated from soil.</title>
        <authorList>
            <person name="Dahal R.H."/>
        </authorList>
    </citation>
    <scope>NUCLEOTIDE SEQUENCE [LARGE SCALE GENOMIC DNA]</scope>
    <source>
        <strain evidence="2 3">G-1-2-2</strain>
    </source>
</reference>
<keyword evidence="3" id="KW-1185">Reference proteome</keyword>
<evidence type="ECO:0000256" key="1">
    <source>
        <dbReference type="SAM" id="MobiDB-lite"/>
    </source>
</evidence>
<dbReference type="AlphaFoldDB" id="A0A848HCR3"/>
<feature type="compositionally biased region" description="Low complexity" evidence="1">
    <location>
        <begin position="31"/>
        <end position="50"/>
    </location>
</feature>
<evidence type="ECO:0000313" key="3">
    <source>
        <dbReference type="Proteomes" id="UP000541185"/>
    </source>
</evidence>
<protein>
    <submittedName>
        <fullName evidence="2">Uncharacterized protein</fullName>
    </submittedName>
</protein>
<dbReference type="EMBL" id="JABBFX010000004">
    <property type="protein sequence ID" value="NML48254.1"/>
    <property type="molecule type" value="Genomic_DNA"/>
</dbReference>
<proteinExistence type="predicted"/>
<evidence type="ECO:0000313" key="2">
    <source>
        <dbReference type="EMBL" id="NML48254.1"/>
    </source>
</evidence>
<dbReference type="RefSeq" id="WP_169422582.1">
    <property type="nucleotide sequence ID" value="NZ_JABBFX010000004.1"/>
</dbReference>
<feature type="region of interest" description="Disordered" evidence="1">
    <location>
        <begin position="31"/>
        <end position="70"/>
    </location>
</feature>
<name>A0A848HCR3_9BURK</name>
<accession>A0A848HCR3</accession>
<sequence length="70" mass="7213">MRAVFTVVSLVVVLAIVGVLAKKQLTAGVAPPVAGAAPGTTATPQQQVQQFQKAVEGAMQTPRPMPDESK</sequence>
<comment type="caution">
    <text evidence="2">The sequence shown here is derived from an EMBL/GenBank/DDBJ whole genome shotgun (WGS) entry which is preliminary data.</text>
</comment>
<dbReference type="Proteomes" id="UP000541185">
    <property type="component" value="Unassembled WGS sequence"/>
</dbReference>
<gene>
    <name evidence="2" type="ORF">HHL11_31185</name>
</gene>
<organism evidence="2 3">
    <name type="scientific">Ramlibacter agri</name>
    <dbReference type="NCBI Taxonomy" id="2728837"/>
    <lineage>
        <taxon>Bacteria</taxon>
        <taxon>Pseudomonadati</taxon>
        <taxon>Pseudomonadota</taxon>
        <taxon>Betaproteobacteria</taxon>
        <taxon>Burkholderiales</taxon>
        <taxon>Comamonadaceae</taxon>
        <taxon>Ramlibacter</taxon>
    </lineage>
</organism>